<organism evidence="2 3">
    <name type="scientific">Bursaphelenchus xylophilus</name>
    <name type="common">Pinewood nematode worm</name>
    <name type="synonym">Aphelenchoides xylophilus</name>
    <dbReference type="NCBI Taxonomy" id="6326"/>
    <lineage>
        <taxon>Eukaryota</taxon>
        <taxon>Metazoa</taxon>
        <taxon>Ecdysozoa</taxon>
        <taxon>Nematoda</taxon>
        <taxon>Chromadorea</taxon>
        <taxon>Rhabditida</taxon>
        <taxon>Tylenchina</taxon>
        <taxon>Tylenchomorpha</taxon>
        <taxon>Aphelenchoidea</taxon>
        <taxon>Aphelenchoididae</taxon>
        <taxon>Bursaphelenchus</taxon>
    </lineage>
</organism>
<dbReference type="AlphaFoldDB" id="A0A1I7S599"/>
<protein>
    <submittedName>
        <fullName evidence="3">Secreted protein</fullName>
    </submittedName>
</protein>
<accession>A0A1I7S599</accession>
<evidence type="ECO:0000313" key="2">
    <source>
        <dbReference type="Proteomes" id="UP000095284"/>
    </source>
</evidence>
<dbReference type="Proteomes" id="UP000095284">
    <property type="component" value="Unplaced"/>
</dbReference>
<sequence length="149" mass="16553">MSITLYVFLFFVTSLHADDIATSKLTSTIGSSSLSSANTSSSSSLIDVEEELAKIRTTCLTPQDFELLTGNAIRYYPVGWFIHALIEQSVATIGLEELRTTLKLSALPPWKPFNLTEPSEHELASATTIEEYYNLREPRSKMRSLSSIT</sequence>
<reference evidence="3" key="1">
    <citation type="submission" date="2016-11" db="UniProtKB">
        <authorList>
            <consortium name="WormBaseParasite"/>
        </authorList>
    </citation>
    <scope>IDENTIFICATION</scope>
</reference>
<proteinExistence type="predicted"/>
<evidence type="ECO:0000256" key="1">
    <source>
        <dbReference type="SAM" id="SignalP"/>
    </source>
</evidence>
<keyword evidence="1" id="KW-0732">Signal</keyword>
<name>A0A1I7S599_BURXY</name>
<dbReference type="WBParaSite" id="BXY_0818400.1">
    <property type="protein sequence ID" value="BXY_0818400.1"/>
    <property type="gene ID" value="BXY_0818400"/>
</dbReference>
<feature type="chain" id="PRO_5009305481" evidence="1">
    <location>
        <begin position="18"/>
        <end position="149"/>
    </location>
</feature>
<feature type="signal peptide" evidence="1">
    <location>
        <begin position="1"/>
        <end position="17"/>
    </location>
</feature>
<evidence type="ECO:0000313" key="3">
    <source>
        <dbReference type="WBParaSite" id="BXY_0818400.1"/>
    </source>
</evidence>